<dbReference type="EMBL" id="JACLYY010000006">
    <property type="protein sequence ID" value="MBM6737983.1"/>
    <property type="molecule type" value="Genomic_DNA"/>
</dbReference>
<feature type="transmembrane region" description="Helical" evidence="9">
    <location>
        <begin position="137"/>
        <end position="161"/>
    </location>
</feature>
<keyword evidence="7 9" id="KW-1133">Transmembrane helix</keyword>
<dbReference type="InterPro" id="IPR047817">
    <property type="entry name" value="ABC2_TM_bact-type"/>
</dbReference>
<evidence type="ECO:0000256" key="6">
    <source>
        <dbReference type="ARBA" id="ARBA00022692"/>
    </source>
</evidence>
<dbReference type="Proteomes" id="UP000716906">
    <property type="component" value="Unassembled WGS sequence"/>
</dbReference>
<protein>
    <recommendedName>
        <fullName evidence="9">Transport permease protein</fullName>
    </recommendedName>
</protein>
<evidence type="ECO:0000256" key="9">
    <source>
        <dbReference type="RuleBase" id="RU361157"/>
    </source>
</evidence>
<dbReference type="Pfam" id="PF01061">
    <property type="entry name" value="ABC2_membrane"/>
    <property type="match status" value="1"/>
</dbReference>
<sequence>MSKYIQNFRKFIPLLEELVARDIKIKYRRSVLGVLWTLLNPLCMMIVLSVVFSNLFRYDIENFPLYIMSGQVIFNFFSDATTSAMSSIVSSAALIKKVYVPKYLFVLSNVFSSFINLMASFTALILVMIVTRAELHWTILLVPVPLIFIVFFSLGVGLILAAITVKFRDIMHLYSVFTMALMYLTPVIYPMSMLPEWLNKIVMLNPITNILIMFRNVMLNNIIFDWTSILIAFLETALMLSLGLWIFYKNQDQFILNL</sequence>
<dbReference type="InterPro" id="IPR013525">
    <property type="entry name" value="ABC2_TM"/>
</dbReference>
<evidence type="ECO:0000256" key="7">
    <source>
        <dbReference type="ARBA" id="ARBA00022989"/>
    </source>
</evidence>
<keyword evidence="12" id="KW-1185">Reference proteome</keyword>
<comment type="similarity">
    <text evidence="2 9">Belongs to the ABC-2 integral membrane protein family.</text>
</comment>
<feature type="transmembrane region" description="Helical" evidence="9">
    <location>
        <begin position="173"/>
        <end position="191"/>
    </location>
</feature>
<comment type="caution">
    <text evidence="11">The sequence shown here is derived from an EMBL/GenBank/DDBJ whole genome shotgun (WGS) entry which is preliminary data.</text>
</comment>
<organism evidence="11 12">
    <name type="scientific">Faecalicatena fissicatena</name>
    <dbReference type="NCBI Taxonomy" id="290055"/>
    <lineage>
        <taxon>Bacteria</taxon>
        <taxon>Bacillati</taxon>
        <taxon>Bacillota</taxon>
        <taxon>Clostridia</taxon>
        <taxon>Lachnospirales</taxon>
        <taxon>Lachnospiraceae</taxon>
        <taxon>Faecalicatena</taxon>
    </lineage>
</organism>
<feature type="transmembrane region" description="Helical" evidence="9">
    <location>
        <begin position="226"/>
        <end position="248"/>
    </location>
</feature>
<dbReference type="PROSITE" id="PS51012">
    <property type="entry name" value="ABC_TM2"/>
    <property type="match status" value="1"/>
</dbReference>
<comment type="subcellular location">
    <subcellularLocation>
        <location evidence="1">Cell inner membrane</location>
        <topology evidence="1">Multi-pass membrane protein</topology>
    </subcellularLocation>
    <subcellularLocation>
        <location evidence="9">Cell membrane</location>
        <topology evidence="9">Multi-pass membrane protein</topology>
    </subcellularLocation>
</comment>
<proteinExistence type="inferred from homology"/>
<evidence type="ECO:0000256" key="5">
    <source>
        <dbReference type="ARBA" id="ARBA00022519"/>
    </source>
</evidence>
<reference evidence="11 12" key="1">
    <citation type="journal article" date="2021" name="Sci. Rep.">
        <title>The distribution of antibiotic resistance genes in chicken gut microbiota commensals.</title>
        <authorList>
            <person name="Juricova H."/>
            <person name="Matiasovicova J."/>
            <person name="Kubasova T."/>
            <person name="Cejkova D."/>
            <person name="Rychlik I."/>
        </authorList>
    </citation>
    <scope>NUCLEOTIDE SEQUENCE [LARGE SCALE GENOMIC DNA]</scope>
    <source>
        <strain evidence="11 12">An773</strain>
    </source>
</reference>
<evidence type="ECO:0000256" key="3">
    <source>
        <dbReference type="ARBA" id="ARBA00022448"/>
    </source>
</evidence>
<dbReference type="InterPro" id="IPR000412">
    <property type="entry name" value="ABC_2_transport"/>
</dbReference>
<keyword evidence="5" id="KW-0997">Cell inner membrane</keyword>
<name>A0ABS2E8M3_9FIRM</name>
<keyword evidence="3 9" id="KW-0813">Transport</keyword>
<evidence type="ECO:0000256" key="2">
    <source>
        <dbReference type="ARBA" id="ARBA00007783"/>
    </source>
</evidence>
<gene>
    <name evidence="11" type="ORF">H7U36_07685</name>
</gene>
<dbReference type="PANTHER" id="PTHR30413">
    <property type="entry name" value="INNER MEMBRANE TRANSPORT PERMEASE"/>
    <property type="match status" value="1"/>
</dbReference>
<feature type="transmembrane region" description="Helical" evidence="9">
    <location>
        <begin position="31"/>
        <end position="52"/>
    </location>
</feature>
<feature type="transmembrane region" description="Helical" evidence="9">
    <location>
        <begin position="107"/>
        <end position="131"/>
    </location>
</feature>
<keyword evidence="6 9" id="KW-0812">Transmembrane</keyword>
<evidence type="ECO:0000313" key="11">
    <source>
        <dbReference type="EMBL" id="MBM6737983.1"/>
    </source>
</evidence>
<dbReference type="PRINTS" id="PR00164">
    <property type="entry name" value="ABC2TRNSPORT"/>
</dbReference>
<keyword evidence="8 9" id="KW-0472">Membrane</keyword>
<dbReference type="RefSeq" id="WP_205155967.1">
    <property type="nucleotide sequence ID" value="NZ_JACLYY010000006.1"/>
</dbReference>
<feature type="transmembrane region" description="Helical" evidence="9">
    <location>
        <begin position="72"/>
        <end position="95"/>
    </location>
</feature>
<evidence type="ECO:0000256" key="1">
    <source>
        <dbReference type="ARBA" id="ARBA00004429"/>
    </source>
</evidence>
<dbReference type="PIRSF" id="PIRSF006648">
    <property type="entry name" value="DrrB"/>
    <property type="match status" value="1"/>
</dbReference>
<feature type="domain" description="ABC transmembrane type-2" evidence="10">
    <location>
        <begin position="32"/>
        <end position="250"/>
    </location>
</feature>
<keyword evidence="4 9" id="KW-1003">Cell membrane</keyword>
<accession>A0ABS2E8M3</accession>
<evidence type="ECO:0000256" key="4">
    <source>
        <dbReference type="ARBA" id="ARBA00022475"/>
    </source>
</evidence>
<dbReference type="PANTHER" id="PTHR30413:SF8">
    <property type="entry name" value="TRANSPORT PERMEASE PROTEIN"/>
    <property type="match status" value="1"/>
</dbReference>
<evidence type="ECO:0000259" key="10">
    <source>
        <dbReference type="PROSITE" id="PS51012"/>
    </source>
</evidence>
<evidence type="ECO:0000256" key="8">
    <source>
        <dbReference type="ARBA" id="ARBA00023136"/>
    </source>
</evidence>
<evidence type="ECO:0000313" key="12">
    <source>
        <dbReference type="Proteomes" id="UP000716906"/>
    </source>
</evidence>